<reference evidence="2 3" key="1">
    <citation type="submission" date="2023-02" db="EMBL/GenBank/DDBJ databases">
        <title>LHISI_Scaffold_Assembly.</title>
        <authorList>
            <person name="Stuart O.P."/>
            <person name="Cleave R."/>
            <person name="Magrath M.J.L."/>
            <person name="Mikheyev A.S."/>
        </authorList>
    </citation>
    <scope>NUCLEOTIDE SEQUENCE [LARGE SCALE GENOMIC DNA]</scope>
    <source>
        <strain evidence="2">Daus_M_001</strain>
        <tissue evidence="2">Leg muscle</tissue>
    </source>
</reference>
<proteinExistence type="predicted"/>
<evidence type="ECO:0000313" key="2">
    <source>
        <dbReference type="EMBL" id="KAJ8898336.1"/>
    </source>
</evidence>
<sequence length="607" mass="68637">MKLSIEQRRNARAEEMGYPRGNPPTRPTAPSGAIPTCENLRMTPPGIKPGSYWWEADGLTTTAPRRREGSSPLFDDRPITNAVKYTVVSGVVWTNRTMASSNTDTNRTGVLAVVDIGDLVTREILVRVDVTKVSILIGWKIISFASRLSRYYDSSGIPLKLELWHGNDDASLRREGGGGERSVKLNPASFDSRRHARIFTRALVQPTHDIRRTRYRNTTPANTCERASDEALGVHVSVARIAPWLLDLGRAGELIFKVWIKIINLLQVTKVDHRQCTSVVGNGDTINIRIHSPLFDTEQFASSTRDASQLSARRHDRGVNQALLSDDANPLFKPDASILIIRGVNMSRRSMNAAVNHVLVVVNVRARVMKLQCAKLRNPEWLGHMRARHQQPMEVYQQPSCTYGIEVYCPLRLIREKSLALQRVPQHLTSSPREIKAFKNTTRNGGLKSILGKAWRSFIRAGHSLKLQIARKSHYLVNPYFIDIVKYLAVHMDRKPIWKAHIDAKCISAHARLSPIYPILNRRSAVTRNTAVLLCTTLMLPVITYATPTWAHTAKTHNKRLLIVQNKCLLIAADAPRYCHITDMNNEIKIVKLDEHFQHENMYSRRL</sequence>
<keyword evidence="3" id="KW-1185">Reference proteome</keyword>
<evidence type="ECO:0000313" key="3">
    <source>
        <dbReference type="Proteomes" id="UP001159363"/>
    </source>
</evidence>
<accession>A0ABQ9INQ4</accession>
<feature type="region of interest" description="Disordered" evidence="1">
    <location>
        <begin position="1"/>
        <end position="29"/>
    </location>
</feature>
<organism evidence="2 3">
    <name type="scientific">Dryococelus australis</name>
    <dbReference type="NCBI Taxonomy" id="614101"/>
    <lineage>
        <taxon>Eukaryota</taxon>
        <taxon>Metazoa</taxon>
        <taxon>Ecdysozoa</taxon>
        <taxon>Arthropoda</taxon>
        <taxon>Hexapoda</taxon>
        <taxon>Insecta</taxon>
        <taxon>Pterygota</taxon>
        <taxon>Neoptera</taxon>
        <taxon>Polyneoptera</taxon>
        <taxon>Phasmatodea</taxon>
        <taxon>Verophasmatodea</taxon>
        <taxon>Anareolatae</taxon>
        <taxon>Phasmatidae</taxon>
        <taxon>Eurycanthinae</taxon>
        <taxon>Dryococelus</taxon>
    </lineage>
</organism>
<dbReference type="Proteomes" id="UP001159363">
    <property type="component" value="Chromosome 1"/>
</dbReference>
<evidence type="ECO:0000256" key="1">
    <source>
        <dbReference type="SAM" id="MobiDB-lite"/>
    </source>
</evidence>
<dbReference type="EMBL" id="JARBHB010000001">
    <property type="protein sequence ID" value="KAJ8898336.1"/>
    <property type="molecule type" value="Genomic_DNA"/>
</dbReference>
<gene>
    <name evidence="2" type="ORF">PR048_003696</name>
</gene>
<feature type="compositionally biased region" description="Basic and acidic residues" evidence="1">
    <location>
        <begin position="1"/>
        <end position="17"/>
    </location>
</feature>
<comment type="caution">
    <text evidence="2">The sequence shown here is derived from an EMBL/GenBank/DDBJ whole genome shotgun (WGS) entry which is preliminary data.</text>
</comment>
<name>A0ABQ9INQ4_9NEOP</name>
<protein>
    <submittedName>
        <fullName evidence="2">Uncharacterized protein</fullName>
    </submittedName>
</protein>